<dbReference type="Pfam" id="PF00173">
    <property type="entry name" value="Cyt-b5"/>
    <property type="match status" value="1"/>
</dbReference>
<protein>
    <submittedName>
        <fullName evidence="7">Cytochrome b5 domain-containing protein</fullName>
    </submittedName>
</protein>
<comment type="similarity">
    <text evidence="4">Belongs to the cytochrome b5 family.</text>
</comment>
<dbReference type="InterPro" id="IPR050668">
    <property type="entry name" value="Cytochrome_b5"/>
</dbReference>
<proteinExistence type="inferred from homology"/>
<dbReference type="InterPro" id="IPR001199">
    <property type="entry name" value="Cyt_B5-like_heme/steroid-bd"/>
</dbReference>
<evidence type="ECO:0000256" key="5">
    <source>
        <dbReference type="SAM" id="MobiDB-lite"/>
    </source>
</evidence>
<dbReference type="GO" id="GO:0046872">
    <property type="term" value="F:metal ion binding"/>
    <property type="evidence" value="ECO:0007669"/>
    <property type="project" value="UniProtKB-KW"/>
</dbReference>
<evidence type="ECO:0000256" key="1">
    <source>
        <dbReference type="ARBA" id="ARBA00022617"/>
    </source>
</evidence>
<dbReference type="GO" id="GO:0016020">
    <property type="term" value="C:membrane"/>
    <property type="evidence" value="ECO:0007669"/>
    <property type="project" value="TreeGrafter"/>
</dbReference>
<evidence type="ECO:0000259" key="6">
    <source>
        <dbReference type="PROSITE" id="PS50255"/>
    </source>
</evidence>
<dbReference type="PRINTS" id="PR00363">
    <property type="entry name" value="CYTOCHROMEB5"/>
</dbReference>
<dbReference type="Proteomes" id="UP000523139">
    <property type="component" value="Unassembled WGS sequence"/>
</dbReference>
<feature type="compositionally biased region" description="Acidic residues" evidence="5">
    <location>
        <begin position="47"/>
        <end position="81"/>
    </location>
</feature>
<evidence type="ECO:0000256" key="4">
    <source>
        <dbReference type="ARBA" id="ARBA00038168"/>
    </source>
</evidence>
<dbReference type="AlphaFoldDB" id="A0A7X8TKT7"/>
<gene>
    <name evidence="7" type="ORF">HGQ17_11645</name>
</gene>
<feature type="region of interest" description="Disordered" evidence="5">
    <location>
        <begin position="47"/>
        <end position="91"/>
    </location>
</feature>
<evidence type="ECO:0000256" key="2">
    <source>
        <dbReference type="ARBA" id="ARBA00022723"/>
    </source>
</evidence>
<dbReference type="RefSeq" id="WP_168888117.1">
    <property type="nucleotide sequence ID" value="NZ_JABAHY010000012.1"/>
</dbReference>
<dbReference type="EMBL" id="JABAHY010000012">
    <property type="protein sequence ID" value="NLS10632.1"/>
    <property type="molecule type" value="Genomic_DNA"/>
</dbReference>
<evidence type="ECO:0000313" key="7">
    <source>
        <dbReference type="EMBL" id="NLS10632.1"/>
    </source>
</evidence>
<evidence type="ECO:0000313" key="8">
    <source>
        <dbReference type="Proteomes" id="UP000523139"/>
    </source>
</evidence>
<reference evidence="7 8" key="1">
    <citation type="submission" date="2020-04" db="EMBL/GenBank/DDBJ databases">
        <title>Nesterenkonia sp. nov., isolated from marine sediment.</title>
        <authorList>
            <person name="Zhang G."/>
        </authorList>
    </citation>
    <scope>NUCLEOTIDE SEQUENCE [LARGE SCALE GENOMIC DNA]</scope>
    <source>
        <strain evidence="7 8">MY13</strain>
    </source>
</reference>
<dbReference type="GO" id="GO:0020037">
    <property type="term" value="F:heme binding"/>
    <property type="evidence" value="ECO:0007669"/>
    <property type="project" value="TreeGrafter"/>
</dbReference>
<dbReference type="InterPro" id="IPR036400">
    <property type="entry name" value="Cyt_B5-like_heme/steroid_sf"/>
</dbReference>
<dbReference type="PANTHER" id="PTHR19359">
    <property type="entry name" value="CYTOCHROME B5"/>
    <property type="match status" value="1"/>
</dbReference>
<keyword evidence="3" id="KW-0408">Iron</keyword>
<dbReference type="SUPFAM" id="SSF55856">
    <property type="entry name" value="Cytochrome b5-like heme/steroid binding domain"/>
    <property type="match status" value="1"/>
</dbReference>
<dbReference type="SMART" id="SM01117">
    <property type="entry name" value="Cyt-b5"/>
    <property type="match status" value="1"/>
</dbReference>
<dbReference type="Gene3D" id="3.10.120.10">
    <property type="entry name" value="Cytochrome b5-like heme/steroid binding domain"/>
    <property type="match status" value="1"/>
</dbReference>
<keyword evidence="2" id="KW-0479">Metal-binding</keyword>
<organism evidence="7 8">
    <name type="scientific">Nesterenkonia sedimenti</name>
    <dbReference type="NCBI Taxonomy" id="1463632"/>
    <lineage>
        <taxon>Bacteria</taxon>
        <taxon>Bacillati</taxon>
        <taxon>Actinomycetota</taxon>
        <taxon>Actinomycetes</taxon>
        <taxon>Micrococcales</taxon>
        <taxon>Micrococcaceae</taxon>
        <taxon>Nesterenkonia</taxon>
    </lineage>
</organism>
<keyword evidence="1" id="KW-0349">Heme</keyword>
<keyword evidence="8" id="KW-1185">Reference proteome</keyword>
<feature type="domain" description="Cytochrome b5 heme-binding" evidence="6">
    <location>
        <begin position="77"/>
        <end position="154"/>
    </location>
</feature>
<name>A0A7X8TKT7_9MICC</name>
<dbReference type="PROSITE" id="PS50255">
    <property type="entry name" value="CYTOCHROME_B5_2"/>
    <property type="match status" value="1"/>
</dbReference>
<sequence>MTGELPHPIRTGETIAMTAIAESTRLRRLLIAPLAVAGLLAVSACGDDEADTDNGEETDQAETDGGDEANGEEGAEDEALTMDEVSANDSAESCWAVIDDTVYDLTGWIEEHPGGEGAIEQLCGTDATEAFEGQHAGSDGPEQQLAEMELGDLEG</sequence>
<accession>A0A7X8TKT7</accession>
<evidence type="ECO:0000256" key="3">
    <source>
        <dbReference type="ARBA" id="ARBA00023004"/>
    </source>
</evidence>
<comment type="caution">
    <text evidence="7">The sequence shown here is derived from an EMBL/GenBank/DDBJ whole genome shotgun (WGS) entry which is preliminary data.</text>
</comment>